<evidence type="ECO:0000256" key="1">
    <source>
        <dbReference type="SAM" id="MobiDB-lite"/>
    </source>
</evidence>
<keyword evidence="3" id="KW-1185">Reference proteome</keyword>
<evidence type="ECO:0000313" key="3">
    <source>
        <dbReference type="Proteomes" id="UP001461960"/>
    </source>
</evidence>
<feature type="region of interest" description="Disordered" evidence="1">
    <location>
        <begin position="82"/>
        <end position="102"/>
    </location>
</feature>
<dbReference type="RefSeq" id="WP_299220282.1">
    <property type="nucleotide sequence ID" value="NZ_JBDGHN010000002.1"/>
</dbReference>
<name>A0ABU9X9Q7_9GAMM</name>
<evidence type="ECO:0000313" key="2">
    <source>
        <dbReference type="EMBL" id="MEN2751082.1"/>
    </source>
</evidence>
<dbReference type="EMBL" id="JBDGHN010000002">
    <property type="protein sequence ID" value="MEN2751082.1"/>
    <property type="molecule type" value="Genomic_DNA"/>
</dbReference>
<organism evidence="2 3">
    <name type="scientific">Psychrobacter saeujeotis</name>
    <dbReference type="NCBI Taxonomy" id="3143436"/>
    <lineage>
        <taxon>Bacteria</taxon>
        <taxon>Pseudomonadati</taxon>
        <taxon>Pseudomonadota</taxon>
        <taxon>Gammaproteobacteria</taxon>
        <taxon>Moraxellales</taxon>
        <taxon>Moraxellaceae</taxon>
        <taxon>Psychrobacter</taxon>
    </lineage>
</organism>
<sequence>MTLLTKQVFSNVSFSKSSFGLRMLYGMAMLAVSLPVAIANAAPIYKVVDEQTGHVTFTDRPQSYEQKSNKQVSQTDVMTTVMTNNNTNNRSDTNANDTSTTSSQTTALMTLQQAASNNATSAQVNYQLTMLEPNEARAYRRPAQSINVKLELRPALQDGDSVSIYLDGNEVAQGLSASIATVDILPGTHSIQAIIKNKTGQTLSQVERTVYVIQNTVILQNKKKIAAQMLAYNRLSWHQKVLLKLRQKDSFLQKIESSRPVTDDAFIK</sequence>
<gene>
    <name evidence="2" type="ORF">AAIR29_05475</name>
</gene>
<dbReference type="Proteomes" id="UP001461960">
    <property type="component" value="Unassembled WGS sequence"/>
</dbReference>
<protein>
    <submittedName>
        <fullName evidence="2">DUF4124 domain-containing protein</fullName>
    </submittedName>
</protein>
<accession>A0ABU9X9Q7</accession>
<comment type="caution">
    <text evidence="2">The sequence shown here is derived from an EMBL/GenBank/DDBJ whole genome shotgun (WGS) entry which is preliminary data.</text>
</comment>
<reference evidence="2 3" key="1">
    <citation type="submission" date="2024-05" db="EMBL/GenBank/DDBJ databases">
        <authorList>
            <person name="Kim H.-Y."/>
            <person name="Kim E."/>
            <person name="Cai Y."/>
            <person name="Yang S.-M."/>
            <person name="Lee W."/>
        </authorList>
    </citation>
    <scope>NUCLEOTIDE SEQUENCE [LARGE SCALE GENOMIC DNA]</scope>
    <source>
        <strain evidence="2 3">FBL11</strain>
    </source>
</reference>
<proteinExistence type="predicted"/>